<sequence>MIKVSGLSKGFSRQKVLADVSFEAHDGRRVFILGKSGSGKTVFLKCILGLLVPDSGKVLIDGDDVTRLMAKPRFKKELTRVRQRIGYVFQGSALLDSLSVADNIALALDGKGLAWEERNRIIDEKIALVGLDREVRRKYPAQLSGGMKKLVAIARAIAAGPAYIFYDEPTTALDPAVATRITKLIIELSERLEVTSLIVTHDMGLARRAGQDVYFLKDYTLSRPRRTTRLEELYE</sequence>
<evidence type="ECO:0000313" key="6">
    <source>
        <dbReference type="Proteomes" id="UP000317778"/>
    </source>
</evidence>
<evidence type="ECO:0000259" key="4">
    <source>
        <dbReference type="PROSITE" id="PS50893"/>
    </source>
</evidence>
<dbReference type="GO" id="GO:0016887">
    <property type="term" value="F:ATP hydrolysis activity"/>
    <property type="evidence" value="ECO:0007669"/>
    <property type="project" value="InterPro"/>
</dbReference>
<gene>
    <name evidence="5" type="ORF">CEE36_00375</name>
</gene>
<keyword evidence="3 5" id="KW-0067">ATP-binding</keyword>
<dbReference type="EMBL" id="NJBO01000001">
    <property type="protein sequence ID" value="TKJ44233.1"/>
    <property type="molecule type" value="Genomic_DNA"/>
</dbReference>
<dbReference type="Proteomes" id="UP000317778">
    <property type="component" value="Unassembled WGS sequence"/>
</dbReference>
<dbReference type="SUPFAM" id="SSF52540">
    <property type="entry name" value="P-loop containing nucleoside triphosphate hydrolases"/>
    <property type="match status" value="1"/>
</dbReference>
<proteinExistence type="predicted"/>
<comment type="caution">
    <text evidence="5">The sequence shown here is derived from an EMBL/GenBank/DDBJ whole genome shotgun (WGS) entry which is preliminary data.</text>
</comment>
<dbReference type="PROSITE" id="PS00211">
    <property type="entry name" value="ABC_TRANSPORTER_1"/>
    <property type="match status" value="1"/>
</dbReference>
<dbReference type="InterPro" id="IPR017871">
    <property type="entry name" value="ABC_transporter-like_CS"/>
</dbReference>
<dbReference type="InterPro" id="IPR027417">
    <property type="entry name" value="P-loop_NTPase"/>
</dbReference>
<dbReference type="Gene3D" id="3.40.50.300">
    <property type="entry name" value="P-loop containing nucleotide triphosphate hydrolases"/>
    <property type="match status" value="1"/>
</dbReference>
<dbReference type="PANTHER" id="PTHR43023:SF6">
    <property type="entry name" value="INTERMEMBRANE PHOSPHOLIPID TRANSPORT SYSTEM ATP-BINDING PROTEIN MLAF"/>
    <property type="match status" value="1"/>
</dbReference>
<dbReference type="SMART" id="SM00382">
    <property type="entry name" value="AAA"/>
    <property type="match status" value="1"/>
</dbReference>
<organism evidence="5 6">
    <name type="scientific">candidate division TA06 bacterium B3_TA06</name>
    <dbReference type="NCBI Taxonomy" id="2012487"/>
    <lineage>
        <taxon>Bacteria</taxon>
        <taxon>Bacteria division TA06</taxon>
    </lineage>
</organism>
<reference evidence="5 6" key="1">
    <citation type="submission" date="2017-06" db="EMBL/GenBank/DDBJ databases">
        <title>Novel microbial phyla capable of carbon fixation and sulfur reduction in deep-sea sediments.</title>
        <authorList>
            <person name="Huang J."/>
            <person name="Baker B."/>
            <person name="Wang Y."/>
        </authorList>
    </citation>
    <scope>NUCLEOTIDE SEQUENCE [LARGE SCALE GENOMIC DNA]</scope>
    <source>
        <strain evidence="5">B3_TA06</strain>
    </source>
</reference>
<keyword evidence="1" id="KW-0813">Transport</keyword>
<dbReference type="PANTHER" id="PTHR43023">
    <property type="entry name" value="PROTEIN TRIGALACTOSYLDIACYLGLYCEROL 3, CHLOROPLASTIC"/>
    <property type="match status" value="1"/>
</dbReference>
<evidence type="ECO:0000313" key="5">
    <source>
        <dbReference type="EMBL" id="TKJ44233.1"/>
    </source>
</evidence>
<accession>A0A532VAJ8</accession>
<dbReference type="GO" id="GO:0005524">
    <property type="term" value="F:ATP binding"/>
    <property type="evidence" value="ECO:0007669"/>
    <property type="project" value="UniProtKB-KW"/>
</dbReference>
<dbReference type="InterPro" id="IPR003439">
    <property type="entry name" value="ABC_transporter-like_ATP-bd"/>
</dbReference>
<name>A0A532VAJ8_UNCT6</name>
<keyword evidence="2" id="KW-0547">Nucleotide-binding</keyword>
<evidence type="ECO:0000256" key="1">
    <source>
        <dbReference type="ARBA" id="ARBA00022448"/>
    </source>
</evidence>
<protein>
    <submittedName>
        <fullName evidence="5">ABC transporter ATP-binding protein</fullName>
    </submittedName>
</protein>
<evidence type="ECO:0000256" key="2">
    <source>
        <dbReference type="ARBA" id="ARBA00022741"/>
    </source>
</evidence>
<dbReference type="AlphaFoldDB" id="A0A532VAJ8"/>
<feature type="domain" description="ABC transporter" evidence="4">
    <location>
        <begin position="2"/>
        <end position="233"/>
    </location>
</feature>
<dbReference type="InterPro" id="IPR003593">
    <property type="entry name" value="AAA+_ATPase"/>
</dbReference>
<evidence type="ECO:0000256" key="3">
    <source>
        <dbReference type="ARBA" id="ARBA00022840"/>
    </source>
</evidence>
<dbReference type="PROSITE" id="PS50893">
    <property type="entry name" value="ABC_TRANSPORTER_2"/>
    <property type="match status" value="1"/>
</dbReference>
<dbReference type="Pfam" id="PF00005">
    <property type="entry name" value="ABC_tran"/>
    <property type="match status" value="1"/>
</dbReference>